<reference evidence="1 2" key="1">
    <citation type="journal article" date="2015" name="Stand. Genomic Sci.">
        <title>Genomic Encyclopedia of Bacterial and Archaeal Type Strains, Phase III: the genomes of soil and plant-associated and newly described type strains.</title>
        <authorList>
            <person name="Whitman W.B."/>
            <person name="Woyke T."/>
            <person name="Klenk H.P."/>
            <person name="Zhou Y."/>
            <person name="Lilburn T.G."/>
            <person name="Beck B.J."/>
            <person name="De Vos P."/>
            <person name="Vandamme P."/>
            <person name="Eisen J.A."/>
            <person name="Garrity G."/>
            <person name="Hugenholtz P."/>
            <person name="Kyrpides N.C."/>
        </authorList>
    </citation>
    <scope>NUCLEOTIDE SEQUENCE [LARGE SCALE GENOMIC DNA]</scope>
    <source>
        <strain evidence="1 2">VKM Ac-2540</strain>
    </source>
</reference>
<gene>
    <name evidence="1" type="ORF">EV645_6762</name>
</gene>
<name>A0A4Q7WJZ1_9ACTN</name>
<proteinExistence type="predicted"/>
<comment type="caution">
    <text evidence="1">The sequence shown here is derived from an EMBL/GenBank/DDBJ whole genome shotgun (WGS) entry which is preliminary data.</text>
</comment>
<sequence length="145" mass="16005">MGSIVTKIEVERTADEVFAYVTDPNHFTEWQANVTGGHLEGGEPVVGAKCLTRRKIGGRERDVTSRLTEFDPPRAWAVHGDEGPIRSTVKVSVEPIAGRDASTVTIDLDFEGHGIGKLLVPLMVVPQSRKEMVRNMARLKTNLER</sequence>
<evidence type="ECO:0000313" key="1">
    <source>
        <dbReference type="EMBL" id="RZU10300.1"/>
    </source>
</evidence>
<dbReference type="AlphaFoldDB" id="A0A4Q7WJZ1"/>
<evidence type="ECO:0000313" key="2">
    <source>
        <dbReference type="Proteomes" id="UP000292027"/>
    </source>
</evidence>
<dbReference type="EMBL" id="SHKR01000016">
    <property type="protein sequence ID" value="RZU10300.1"/>
    <property type="molecule type" value="Genomic_DNA"/>
</dbReference>
<protein>
    <submittedName>
        <fullName evidence="1">Polyketide cyclase/dehydrase/lipid transport protein</fullName>
    </submittedName>
</protein>
<dbReference type="InterPro" id="IPR023393">
    <property type="entry name" value="START-like_dom_sf"/>
</dbReference>
<dbReference type="Proteomes" id="UP000292027">
    <property type="component" value="Unassembled WGS sequence"/>
</dbReference>
<dbReference type="RefSeq" id="WP_130448074.1">
    <property type="nucleotide sequence ID" value="NZ_SHKR01000016.1"/>
</dbReference>
<organism evidence="1 2">
    <name type="scientific">Kribbella rubisoli</name>
    <dbReference type="NCBI Taxonomy" id="3075929"/>
    <lineage>
        <taxon>Bacteria</taxon>
        <taxon>Bacillati</taxon>
        <taxon>Actinomycetota</taxon>
        <taxon>Actinomycetes</taxon>
        <taxon>Propionibacteriales</taxon>
        <taxon>Kribbellaceae</taxon>
        <taxon>Kribbella</taxon>
    </lineage>
</organism>
<dbReference type="SUPFAM" id="SSF55961">
    <property type="entry name" value="Bet v1-like"/>
    <property type="match status" value="1"/>
</dbReference>
<dbReference type="Pfam" id="PF10604">
    <property type="entry name" value="Polyketide_cyc2"/>
    <property type="match status" value="1"/>
</dbReference>
<accession>A0A4Q7WJZ1</accession>
<keyword evidence="2" id="KW-1185">Reference proteome</keyword>
<dbReference type="OrthoDB" id="7838135at2"/>
<dbReference type="Gene3D" id="3.30.530.20">
    <property type="match status" value="1"/>
</dbReference>
<dbReference type="InterPro" id="IPR019587">
    <property type="entry name" value="Polyketide_cyclase/dehydratase"/>
</dbReference>